<proteinExistence type="inferred from homology"/>
<dbReference type="Gene3D" id="3.40.30.10">
    <property type="entry name" value="Glutaredoxin"/>
    <property type="match status" value="1"/>
</dbReference>
<reference evidence="9" key="1">
    <citation type="submission" date="2017-09" db="EMBL/GenBank/DDBJ databases">
        <title>Genome sequence of Nannocystis excedens DSM 71.</title>
        <authorList>
            <person name="Blom J."/>
        </authorList>
    </citation>
    <scope>NUCLEOTIDE SEQUENCE [LARGE SCALE GENOMIC DNA]</scope>
    <source>
        <strain evidence="9">type strain: E19</strain>
    </source>
</reference>
<dbReference type="PANTHER" id="PTHR45663:SF11">
    <property type="entry name" value="GEO12009P1"/>
    <property type="match status" value="1"/>
</dbReference>
<dbReference type="SUPFAM" id="SSF52833">
    <property type="entry name" value="Thioredoxin-like"/>
    <property type="match status" value="1"/>
</dbReference>
<keyword evidence="4" id="KW-1015">Disulfide bond</keyword>
<dbReference type="CDD" id="cd02947">
    <property type="entry name" value="TRX_family"/>
    <property type="match status" value="1"/>
</dbReference>
<name>A0A2C9D392_9HYPH</name>
<organism evidence="8 9">
    <name type="scientific">Hartmannibacter diazotrophicus</name>
    <dbReference type="NCBI Taxonomy" id="1482074"/>
    <lineage>
        <taxon>Bacteria</taxon>
        <taxon>Pseudomonadati</taxon>
        <taxon>Pseudomonadota</taxon>
        <taxon>Alphaproteobacteria</taxon>
        <taxon>Hyphomicrobiales</taxon>
        <taxon>Pleomorphomonadaceae</taxon>
        <taxon>Hartmannibacter</taxon>
    </lineage>
</organism>
<dbReference type="FunFam" id="3.40.30.10:FF:000001">
    <property type="entry name" value="Thioredoxin"/>
    <property type="match status" value="1"/>
</dbReference>
<evidence type="ECO:0000313" key="9">
    <source>
        <dbReference type="Proteomes" id="UP000223606"/>
    </source>
</evidence>
<dbReference type="Pfam" id="PF00085">
    <property type="entry name" value="Thioredoxin"/>
    <property type="match status" value="1"/>
</dbReference>
<dbReference type="Gene3D" id="2.30.30.380">
    <property type="entry name" value="Zn-finger domain of Sec23/24"/>
    <property type="match status" value="1"/>
</dbReference>
<evidence type="ECO:0000256" key="4">
    <source>
        <dbReference type="ARBA" id="ARBA00023157"/>
    </source>
</evidence>
<dbReference type="InterPro" id="IPR017937">
    <property type="entry name" value="Thioredoxin_CS"/>
</dbReference>
<evidence type="ECO:0000256" key="3">
    <source>
        <dbReference type="ARBA" id="ARBA00022982"/>
    </source>
</evidence>
<feature type="domain" description="Thioredoxin" evidence="7">
    <location>
        <begin position="29"/>
        <end position="146"/>
    </location>
</feature>
<dbReference type="PANTHER" id="PTHR45663">
    <property type="entry name" value="GEO12009P1"/>
    <property type="match status" value="1"/>
</dbReference>
<evidence type="ECO:0000256" key="2">
    <source>
        <dbReference type="ARBA" id="ARBA00022448"/>
    </source>
</evidence>
<keyword evidence="3" id="KW-0249">Electron transport</keyword>
<keyword evidence="9" id="KW-1185">Reference proteome</keyword>
<dbReference type="InterPro" id="IPR036249">
    <property type="entry name" value="Thioredoxin-like_sf"/>
</dbReference>
<keyword evidence="2" id="KW-0813">Transport</keyword>
<keyword evidence="5" id="KW-0676">Redox-active center</keyword>
<dbReference type="GO" id="GO:0005829">
    <property type="term" value="C:cytosol"/>
    <property type="evidence" value="ECO:0007669"/>
    <property type="project" value="TreeGrafter"/>
</dbReference>
<protein>
    <recommendedName>
        <fullName evidence="6">Thioredoxin</fullName>
    </recommendedName>
</protein>
<evidence type="ECO:0000256" key="1">
    <source>
        <dbReference type="ARBA" id="ARBA00008987"/>
    </source>
</evidence>
<evidence type="ECO:0000259" key="7">
    <source>
        <dbReference type="PROSITE" id="PS51352"/>
    </source>
</evidence>
<dbReference type="NCBIfam" id="TIGR01068">
    <property type="entry name" value="thioredoxin"/>
    <property type="match status" value="1"/>
</dbReference>
<dbReference type="InterPro" id="IPR005746">
    <property type="entry name" value="Thioredoxin"/>
</dbReference>
<evidence type="ECO:0000256" key="5">
    <source>
        <dbReference type="ARBA" id="ARBA00023284"/>
    </source>
</evidence>
<dbReference type="RefSeq" id="WP_099555335.1">
    <property type="nucleotide sequence ID" value="NZ_LT960614.1"/>
</dbReference>
<dbReference type="GO" id="GO:0015035">
    <property type="term" value="F:protein-disulfide reductase activity"/>
    <property type="evidence" value="ECO:0007669"/>
    <property type="project" value="UniProtKB-UniRule"/>
</dbReference>
<evidence type="ECO:0000256" key="6">
    <source>
        <dbReference type="NCBIfam" id="TIGR01068"/>
    </source>
</evidence>
<evidence type="ECO:0000313" key="8">
    <source>
        <dbReference type="EMBL" id="SON54772.1"/>
    </source>
</evidence>
<dbReference type="AlphaFoldDB" id="A0A2C9D392"/>
<dbReference type="Proteomes" id="UP000223606">
    <property type="component" value="Chromosome 1"/>
</dbReference>
<dbReference type="PRINTS" id="PR00421">
    <property type="entry name" value="THIOREDOXIN"/>
</dbReference>
<gene>
    <name evidence="8" type="primary">trxC</name>
    <name evidence="8" type="ORF">HDIA_1231</name>
</gene>
<dbReference type="OrthoDB" id="9790390at2"/>
<sequence>MPVHVVCPTCSTVNRLSEERLQSDWKAAKCPKCGGPLFPAKPVDVSAPVLSRHVERSDLPVVVDFWAAWCGPCKMMAPHFAEAAGQLASKARFLKVNTEEAPELSGSLGIRSIPTMVLFRNGREVARQAGAMGSGQIVRWVMDHAG</sequence>
<dbReference type="GO" id="GO:0045454">
    <property type="term" value="P:cell redox homeostasis"/>
    <property type="evidence" value="ECO:0007669"/>
    <property type="project" value="TreeGrafter"/>
</dbReference>
<accession>A0A2C9D392</accession>
<dbReference type="KEGG" id="hdi:HDIA_1231"/>
<dbReference type="NCBIfam" id="NF008229">
    <property type="entry name" value="PRK10996.1"/>
    <property type="match status" value="1"/>
</dbReference>
<dbReference type="PROSITE" id="PS00194">
    <property type="entry name" value="THIOREDOXIN_1"/>
    <property type="match status" value="1"/>
</dbReference>
<dbReference type="PROSITE" id="PS51352">
    <property type="entry name" value="THIOREDOXIN_2"/>
    <property type="match status" value="1"/>
</dbReference>
<dbReference type="EMBL" id="LT960614">
    <property type="protein sequence ID" value="SON54772.1"/>
    <property type="molecule type" value="Genomic_DNA"/>
</dbReference>
<comment type="similarity">
    <text evidence="1">Belongs to the thioredoxin family.</text>
</comment>
<dbReference type="InterPro" id="IPR013766">
    <property type="entry name" value="Thioredoxin_domain"/>
</dbReference>
<keyword evidence="8" id="KW-0560">Oxidoreductase</keyword>